<dbReference type="SUPFAM" id="SSF52009">
    <property type="entry name" value="Phosphohistidine domain"/>
    <property type="match status" value="1"/>
</dbReference>
<protein>
    <submittedName>
        <fullName evidence="4">Pyruvate,water dikinase</fullName>
    </submittedName>
</protein>
<dbReference type="InterPro" id="IPR036637">
    <property type="entry name" value="Phosphohistidine_dom_sf"/>
</dbReference>
<keyword evidence="5" id="KW-1185">Reference proteome</keyword>
<dbReference type="SUPFAM" id="SSF56059">
    <property type="entry name" value="Glutathione synthetase ATP-binding domain-like"/>
    <property type="match status" value="1"/>
</dbReference>
<accession>A0A4R1HKT7</accession>
<dbReference type="InterPro" id="IPR051549">
    <property type="entry name" value="PEP_Utilizing_Enz"/>
</dbReference>
<name>A0A4R1HKT7_PSEEN</name>
<keyword evidence="1" id="KW-0472">Membrane</keyword>
<dbReference type="PANTHER" id="PTHR43615:SF1">
    <property type="entry name" value="PPDK_N DOMAIN-CONTAINING PROTEIN"/>
    <property type="match status" value="1"/>
</dbReference>
<keyword evidence="4" id="KW-0808">Transferase</keyword>
<proteinExistence type="predicted"/>
<evidence type="ECO:0000259" key="3">
    <source>
        <dbReference type="Pfam" id="PF01326"/>
    </source>
</evidence>
<dbReference type="Proteomes" id="UP000295560">
    <property type="component" value="Unassembled WGS sequence"/>
</dbReference>
<keyword evidence="4" id="KW-0670">Pyruvate</keyword>
<dbReference type="Pfam" id="PF01326">
    <property type="entry name" value="PPDK_N"/>
    <property type="match status" value="1"/>
</dbReference>
<keyword evidence="4" id="KW-0418">Kinase</keyword>
<organism evidence="4 5">
    <name type="scientific">Pseudonocardia endophytica</name>
    <dbReference type="NCBI Taxonomy" id="401976"/>
    <lineage>
        <taxon>Bacteria</taxon>
        <taxon>Bacillati</taxon>
        <taxon>Actinomycetota</taxon>
        <taxon>Actinomycetes</taxon>
        <taxon>Pseudonocardiales</taxon>
        <taxon>Pseudonocardiaceae</taxon>
        <taxon>Pseudonocardia</taxon>
    </lineage>
</organism>
<dbReference type="EMBL" id="SMFZ01000002">
    <property type="protein sequence ID" value="TCK23007.1"/>
    <property type="molecule type" value="Genomic_DNA"/>
</dbReference>
<dbReference type="Gene3D" id="3.30.470.20">
    <property type="entry name" value="ATP-grasp fold, B domain"/>
    <property type="match status" value="1"/>
</dbReference>
<dbReference type="GO" id="GO:0016301">
    <property type="term" value="F:kinase activity"/>
    <property type="evidence" value="ECO:0007669"/>
    <property type="project" value="UniProtKB-KW"/>
</dbReference>
<feature type="domain" description="Pyruvate phosphate dikinase AMP/ATP-binding" evidence="3">
    <location>
        <begin position="22"/>
        <end position="310"/>
    </location>
</feature>
<reference evidence="4 5" key="1">
    <citation type="submission" date="2019-03" db="EMBL/GenBank/DDBJ databases">
        <title>Sequencing the genomes of 1000 actinobacteria strains.</title>
        <authorList>
            <person name="Klenk H.-P."/>
        </authorList>
    </citation>
    <scope>NUCLEOTIDE SEQUENCE [LARGE SCALE GENOMIC DNA]</scope>
    <source>
        <strain evidence="4 5">DSM 44969</strain>
    </source>
</reference>
<dbReference type="Gene3D" id="3.50.30.10">
    <property type="entry name" value="Phosphohistidine domain"/>
    <property type="match status" value="1"/>
</dbReference>
<dbReference type="InterPro" id="IPR002192">
    <property type="entry name" value="PPDK_AMP/ATP-bd"/>
</dbReference>
<dbReference type="InterPro" id="IPR008279">
    <property type="entry name" value="PEP-util_enz_mobile_dom"/>
</dbReference>
<evidence type="ECO:0000259" key="2">
    <source>
        <dbReference type="Pfam" id="PF00391"/>
    </source>
</evidence>
<comment type="caution">
    <text evidence="4">The sequence shown here is derived from an EMBL/GenBank/DDBJ whole genome shotgun (WGS) entry which is preliminary data.</text>
</comment>
<sequence>MYTGAVTTYTRRFDELGATDVETAGGKGANLGELTRAGLPVPPGFVVVTPAYDAFVAANGLQARIDAGGPAEIRAAFEAGTAPEPVAAAVTAALTELGSGPLAVRSSATVEDVADTSAAGQQDTYLNVEGPDAVLDAVRRCWASLFTDRALAYRASRRIAPEGVRLAVVVQRMADAEASGVMFTANPSNGRRDQLVIGAAWGLGESVVGGTVSTDDHVVDAATGAVLSRTVADKTVMTVPTPTGTEERPVPPERRRAPVLDDDAVRELAALGTRIAAHYGSPQDVEWVRTPLGFVVVQSRPVTALPEPMADPPADWPIPYDGGWYFRASIVEQMPDPLTPLFADLVDGAVTRSITRLMNGVMGHGAVRDGDVSLPTVNGYAYYFYRTSSLVRMLGATPTALRAMAGRPVEGAPPFGLDGWRDRAHPEYERTVADWTARDAAGLTPSQRYDGVVALLDAGCVYYTSVQSIIPLAATSELAFRAFHDRLVRRDGEPAGYQLLLGFDSRPVLAEKSLFDLATAARTDGVTDVLTGSDGVTLAGHLPPSSPPDGADPDAWTRWCARLAEHLDRYGHTVYNLDFADPVPADDPAPVLDSVRFHLLGSGTDPYTRQRAAAGERDRWTRDIDARLDPLRRRIFTALLSWAQDTGPVREDALADMGLAWPLMRRMLLGIGAGLVDAGTVDEPADVFWLRGTELRSALDGGADPDLRARIAERRMLWRGRRTVTAPQLLPEHPAMKALLARVMPASDQAQTGATITGVAASGGRVTAPARVVDGPGGFADLRPGEVLVARITTPAWTPLFTRAAAVVTDVGGPLSHSSIVAREYGIPAVLGTGSATGRIRTGQQVLVDGDRGAVTLLEDGATPEEPDAPSRRTGAVLAVAGGLGAAAVLAVRRRRRRASG</sequence>
<evidence type="ECO:0000256" key="1">
    <source>
        <dbReference type="SAM" id="Phobius"/>
    </source>
</evidence>
<feature type="transmembrane region" description="Helical" evidence="1">
    <location>
        <begin position="874"/>
        <end position="892"/>
    </location>
</feature>
<dbReference type="PANTHER" id="PTHR43615">
    <property type="entry name" value="PHOSPHOENOLPYRUVATE SYNTHASE-RELATED"/>
    <property type="match status" value="1"/>
</dbReference>
<keyword evidence="1" id="KW-1133">Transmembrane helix</keyword>
<dbReference type="Gene3D" id="3.30.1490.20">
    <property type="entry name" value="ATP-grasp fold, A domain"/>
    <property type="match status" value="1"/>
</dbReference>
<dbReference type="GO" id="GO:0005524">
    <property type="term" value="F:ATP binding"/>
    <property type="evidence" value="ECO:0007669"/>
    <property type="project" value="InterPro"/>
</dbReference>
<keyword evidence="1" id="KW-0812">Transmembrane</keyword>
<evidence type="ECO:0000313" key="5">
    <source>
        <dbReference type="Proteomes" id="UP000295560"/>
    </source>
</evidence>
<gene>
    <name evidence="4" type="ORF">EV378_7018</name>
</gene>
<dbReference type="AlphaFoldDB" id="A0A4R1HKT7"/>
<evidence type="ECO:0000313" key="4">
    <source>
        <dbReference type="EMBL" id="TCK23007.1"/>
    </source>
</evidence>
<feature type="domain" description="PEP-utilising enzyme mobile" evidence="2">
    <location>
        <begin position="783"/>
        <end position="853"/>
    </location>
</feature>
<dbReference type="InterPro" id="IPR013815">
    <property type="entry name" value="ATP_grasp_subdomain_1"/>
</dbReference>
<dbReference type="Pfam" id="PF00391">
    <property type="entry name" value="PEP-utilizers"/>
    <property type="match status" value="1"/>
</dbReference>